<comment type="subcellular location">
    <subcellularLocation>
        <location evidence="1 14">Cell membrane</location>
        <topology evidence="1 14">Multi-pass membrane protein</topology>
    </subcellularLocation>
</comment>
<gene>
    <name evidence="14" type="primary">uppP</name>
    <name evidence="15" type="ORF">Q2362_05130</name>
</gene>
<keyword evidence="6 14" id="KW-0812">Transmembrane</keyword>
<evidence type="ECO:0000256" key="12">
    <source>
        <dbReference type="ARBA" id="ARBA00032932"/>
    </source>
</evidence>
<feature type="transmembrane region" description="Helical" evidence="14">
    <location>
        <begin position="7"/>
        <end position="29"/>
    </location>
</feature>
<evidence type="ECO:0000256" key="3">
    <source>
        <dbReference type="ARBA" id="ARBA00012374"/>
    </source>
</evidence>
<evidence type="ECO:0000256" key="14">
    <source>
        <dbReference type="HAMAP-Rule" id="MF_01006"/>
    </source>
</evidence>
<reference evidence="15 16" key="1">
    <citation type="submission" date="2023-06" db="EMBL/GenBank/DDBJ databases">
        <title>Campylobacter magnum sp. nov., isolated from cecal contents of domestic pigs (Sus scrofa domesticus).</title>
        <authorList>
            <person name="Papic B."/>
            <person name="Gruntar I."/>
        </authorList>
    </citation>
    <scope>NUCLEOTIDE SEQUENCE [LARGE SCALE GENOMIC DNA]</scope>
    <source>
        <strain evidence="16">34484-21</strain>
    </source>
</reference>
<comment type="similarity">
    <text evidence="2 14">Belongs to the UppP family.</text>
</comment>
<keyword evidence="16" id="KW-1185">Reference proteome</keyword>
<dbReference type="EMBL" id="JAULJQ010000005">
    <property type="protein sequence ID" value="MDO2409481.1"/>
    <property type="molecule type" value="Genomic_DNA"/>
</dbReference>
<evidence type="ECO:0000256" key="13">
    <source>
        <dbReference type="ARBA" id="ARBA00047594"/>
    </source>
</evidence>
<sequence length="266" mass="28732">MDIFSAIILGIIEGLTEFLPVSSTGHMILGAHLLGLSHEGNDTLKCFEVAIQLGSILAVAAMFFKRLIAEPSLIAKLIIGFVPTGLIGLLLYKHIKELFSPSVVAYALIIGGVVFIAVELLMRRKNPEKISFEAGSHDEIAAISYKQAFIIGLAQCLAMIPGTSRSGSTIVAGLLCGLSRTGAAAFSFLLALPTMFAATFYDVFKNRELFILNADNIYFFLLGAAVAFVVALFVLRAFLSFVSKFSYISFGVYRIIIGAVFLLFVL</sequence>
<dbReference type="PANTHER" id="PTHR30622">
    <property type="entry name" value="UNDECAPRENYL-DIPHOSPHATASE"/>
    <property type="match status" value="1"/>
</dbReference>
<evidence type="ECO:0000256" key="10">
    <source>
        <dbReference type="ARBA" id="ARBA00023251"/>
    </source>
</evidence>
<feature type="transmembrane region" description="Helical" evidence="14">
    <location>
        <begin position="183"/>
        <end position="204"/>
    </location>
</feature>
<evidence type="ECO:0000256" key="2">
    <source>
        <dbReference type="ARBA" id="ARBA00010621"/>
    </source>
</evidence>
<evidence type="ECO:0000313" key="15">
    <source>
        <dbReference type="EMBL" id="MDO2409481.1"/>
    </source>
</evidence>
<keyword evidence="10 14" id="KW-0046">Antibiotic resistance</keyword>
<evidence type="ECO:0000256" key="9">
    <source>
        <dbReference type="ARBA" id="ARBA00023136"/>
    </source>
</evidence>
<comment type="miscellaneous">
    <text evidence="14">Bacitracin is thought to be involved in the inhibition of peptidoglycan synthesis by sequestering undecaprenyl diphosphate, thereby reducing the pool of lipid carrier available.</text>
</comment>
<dbReference type="RefSeq" id="WP_302244338.1">
    <property type="nucleotide sequence ID" value="NZ_JAULJQ010000005.1"/>
</dbReference>
<organism evidence="15 16">
    <name type="scientific">Campylobacter magnus</name>
    <dbReference type="NCBI Taxonomy" id="3026462"/>
    <lineage>
        <taxon>Bacteria</taxon>
        <taxon>Pseudomonadati</taxon>
        <taxon>Campylobacterota</taxon>
        <taxon>Epsilonproteobacteria</taxon>
        <taxon>Campylobacterales</taxon>
        <taxon>Campylobacteraceae</taxon>
        <taxon>Campylobacter</taxon>
    </lineage>
</organism>
<feature type="transmembrane region" description="Helical" evidence="14">
    <location>
        <begin position="49"/>
        <end position="68"/>
    </location>
</feature>
<dbReference type="InterPro" id="IPR003824">
    <property type="entry name" value="UppP"/>
</dbReference>
<keyword evidence="14" id="KW-0573">Peptidoglycan synthesis</keyword>
<keyword evidence="8 14" id="KW-1133">Transmembrane helix</keyword>
<proteinExistence type="inferred from homology"/>
<feature type="transmembrane region" description="Helical" evidence="14">
    <location>
        <begin position="216"/>
        <end position="239"/>
    </location>
</feature>
<keyword evidence="7 14" id="KW-0378">Hydrolase</keyword>
<evidence type="ECO:0000256" key="1">
    <source>
        <dbReference type="ARBA" id="ARBA00004651"/>
    </source>
</evidence>
<keyword evidence="9 14" id="KW-0472">Membrane</keyword>
<evidence type="ECO:0000313" key="16">
    <source>
        <dbReference type="Proteomes" id="UP001171111"/>
    </source>
</evidence>
<dbReference type="NCBIfam" id="TIGR00753">
    <property type="entry name" value="undec_PP_bacA"/>
    <property type="match status" value="1"/>
</dbReference>
<name>A0ABT8TB43_9BACT</name>
<keyword evidence="5 14" id="KW-1003">Cell membrane</keyword>
<comment type="function">
    <text evidence="14">Catalyzes the dephosphorylation of undecaprenyl diphosphate (UPP). Confers resistance to bacitracin.</text>
</comment>
<dbReference type="EC" id="3.6.1.27" evidence="3 14"/>
<evidence type="ECO:0000256" key="5">
    <source>
        <dbReference type="ARBA" id="ARBA00022475"/>
    </source>
</evidence>
<evidence type="ECO:0000256" key="4">
    <source>
        <dbReference type="ARBA" id="ARBA00021581"/>
    </source>
</evidence>
<feature type="transmembrane region" description="Helical" evidence="14">
    <location>
        <begin position="104"/>
        <end position="122"/>
    </location>
</feature>
<dbReference type="Proteomes" id="UP001171111">
    <property type="component" value="Unassembled WGS sequence"/>
</dbReference>
<feature type="transmembrane region" description="Helical" evidence="14">
    <location>
        <begin position="73"/>
        <end position="92"/>
    </location>
</feature>
<protein>
    <recommendedName>
        <fullName evidence="4 14">Undecaprenyl-diphosphatase</fullName>
        <ecNumber evidence="3 14">3.6.1.27</ecNumber>
    </recommendedName>
    <alternativeName>
        <fullName evidence="12 14">Bacitracin resistance protein</fullName>
    </alternativeName>
    <alternativeName>
        <fullName evidence="11 14">Undecaprenyl pyrophosphate phosphatase</fullName>
    </alternativeName>
</protein>
<comment type="catalytic activity">
    <reaction evidence="13 14">
        <text>di-trans,octa-cis-undecaprenyl diphosphate + H2O = di-trans,octa-cis-undecaprenyl phosphate + phosphate + H(+)</text>
        <dbReference type="Rhea" id="RHEA:28094"/>
        <dbReference type="ChEBI" id="CHEBI:15377"/>
        <dbReference type="ChEBI" id="CHEBI:15378"/>
        <dbReference type="ChEBI" id="CHEBI:43474"/>
        <dbReference type="ChEBI" id="CHEBI:58405"/>
        <dbReference type="ChEBI" id="CHEBI:60392"/>
        <dbReference type="EC" id="3.6.1.27"/>
    </reaction>
</comment>
<feature type="transmembrane region" description="Helical" evidence="14">
    <location>
        <begin position="245"/>
        <end position="265"/>
    </location>
</feature>
<dbReference type="PANTHER" id="PTHR30622:SF3">
    <property type="entry name" value="UNDECAPRENYL-DIPHOSPHATASE"/>
    <property type="match status" value="1"/>
</dbReference>
<keyword evidence="14" id="KW-0133">Cell shape</keyword>
<keyword evidence="14" id="KW-0961">Cell wall biogenesis/degradation</keyword>
<evidence type="ECO:0000256" key="8">
    <source>
        <dbReference type="ARBA" id="ARBA00022989"/>
    </source>
</evidence>
<accession>A0ABT8TB43</accession>
<dbReference type="HAMAP" id="MF_01006">
    <property type="entry name" value="Undec_diphosphatase"/>
    <property type="match status" value="1"/>
</dbReference>
<evidence type="ECO:0000256" key="11">
    <source>
        <dbReference type="ARBA" id="ARBA00032707"/>
    </source>
</evidence>
<evidence type="ECO:0000256" key="6">
    <source>
        <dbReference type="ARBA" id="ARBA00022692"/>
    </source>
</evidence>
<dbReference type="NCBIfam" id="NF001389">
    <property type="entry name" value="PRK00281.1-2"/>
    <property type="match status" value="1"/>
</dbReference>
<dbReference type="Pfam" id="PF02673">
    <property type="entry name" value="BacA"/>
    <property type="match status" value="1"/>
</dbReference>
<comment type="caution">
    <text evidence="15">The sequence shown here is derived from an EMBL/GenBank/DDBJ whole genome shotgun (WGS) entry which is preliminary data.</text>
</comment>
<dbReference type="NCBIfam" id="NF001390">
    <property type="entry name" value="PRK00281.1-4"/>
    <property type="match status" value="1"/>
</dbReference>
<dbReference type="GO" id="GO:0050380">
    <property type="term" value="F:undecaprenyl-diphosphatase activity"/>
    <property type="evidence" value="ECO:0007669"/>
    <property type="project" value="UniProtKB-EC"/>
</dbReference>
<evidence type="ECO:0000256" key="7">
    <source>
        <dbReference type="ARBA" id="ARBA00022801"/>
    </source>
</evidence>